<name>A0A8X6MFX7_NEPPI</name>
<reference evidence="1" key="1">
    <citation type="submission" date="2020-08" db="EMBL/GenBank/DDBJ databases">
        <title>Multicomponent nature underlies the extraordinary mechanical properties of spider dragline silk.</title>
        <authorList>
            <person name="Kono N."/>
            <person name="Nakamura H."/>
            <person name="Mori M."/>
            <person name="Yoshida Y."/>
            <person name="Ohtoshi R."/>
            <person name="Malay A.D."/>
            <person name="Moran D.A.P."/>
            <person name="Tomita M."/>
            <person name="Numata K."/>
            <person name="Arakawa K."/>
        </authorList>
    </citation>
    <scope>NUCLEOTIDE SEQUENCE</scope>
</reference>
<proteinExistence type="predicted"/>
<comment type="caution">
    <text evidence="1">The sequence shown here is derived from an EMBL/GenBank/DDBJ whole genome shotgun (WGS) entry which is preliminary data.</text>
</comment>
<organism evidence="1 2">
    <name type="scientific">Nephila pilipes</name>
    <name type="common">Giant wood spider</name>
    <name type="synonym">Nephila maculata</name>
    <dbReference type="NCBI Taxonomy" id="299642"/>
    <lineage>
        <taxon>Eukaryota</taxon>
        <taxon>Metazoa</taxon>
        <taxon>Ecdysozoa</taxon>
        <taxon>Arthropoda</taxon>
        <taxon>Chelicerata</taxon>
        <taxon>Arachnida</taxon>
        <taxon>Araneae</taxon>
        <taxon>Araneomorphae</taxon>
        <taxon>Entelegynae</taxon>
        <taxon>Araneoidea</taxon>
        <taxon>Nephilidae</taxon>
        <taxon>Nephila</taxon>
    </lineage>
</organism>
<keyword evidence="2" id="KW-1185">Reference proteome</keyword>
<dbReference type="AlphaFoldDB" id="A0A8X6MFX7"/>
<dbReference type="OrthoDB" id="6424749at2759"/>
<evidence type="ECO:0000313" key="1">
    <source>
        <dbReference type="EMBL" id="GFS48280.1"/>
    </source>
</evidence>
<accession>A0A8X6MFX7</accession>
<dbReference type="Proteomes" id="UP000887013">
    <property type="component" value="Unassembled WGS sequence"/>
</dbReference>
<protein>
    <submittedName>
        <fullName evidence="1">Uncharacterized protein</fullName>
    </submittedName>
</protein>
<dbReference type="EMBL" id="BMAW01091163">
    <property type="protein sequence ID" value="GFS48280.1"/>
    <property type="molecule type" value="Genomic_DNA"/>
</dbReference>
<evidence type="ECO:0000313" key="2">
    <source>
        <dbReference type="Proteomes" id="UP000887013"/>
    </source>
</evidence>
<gene>
    <name evidence="1" type="ORF">NPIL_606551</name>
</gene>
<sequence>MKRRDKLDKRYSVLSRIVDDSAEDLWNNNFTEFELELAISQIKPAKSTFDGEVEAIKVALTHLNARPPLSDQSIIFLDSQAAILTIANNSQAPSSMSVMQCRSLMGKMHERLLYNESHPTAVSPIIKTRMAGQKKLFG</sequence>